<dbReference type="Proteomes" id="UP000574067">
    <property type="component" value="Unassembled WGS sequence"/>
</dbReference>
<feature type="signal peptide" evidence="1">
    <location>
        <begin position="1"/>
        <end position="37"/>
    </location>
</feature>
<dbReference type="Gene3D" id="1.20.1600.10">
    <property type="entry name" value="Outer membrane efflux proteins (OEP)"/>
    <property type="match status" value="1"/>
</dbReference>
<dbReference type="PROSITE" id="PS51257">
    <property type="entry name" value="PROKAR_LIPOPROTEIN"/>
    <property type="match status" value="1"/>
</dbReference>
<reference evidence="2 3" key="1">
    <citation type="submission" date="2020-04" db="EMBL/GenBank/DDBJ databases">
        <title>Azohydromonas sp. isolated from soil.</title>
        <authorList>
            <person name="Dahal R.H."/>
        </authorList>
    </citation>
    <scope>NUCLEOTIDE SEQUENCE [LARGE SCALE GENOMIC DNA]</scope>
    <source>
        <strain evidence="2 3">G-1-1-14</strain>
    </source>
</reference>
<evidence type="ECO:0000313" key="2">
    <source>
        <dbReference type="EMBL" id="NML16934.1"/>
    </source>
</evidence>
<evidence type="ECO:0000256" key="1">
    <source>
        <dbReference type="SAM" id="SignalP"/>
    </source>
</evidence>
<comment type="caution">
    <text evidence="2">The sequence shown here is derived from an EMBL/GenBank/DDBJ whole genome shotgun (WGS) entry which is preliminary data.</text>
</comment>
<dbReference type="PANTHER" id="PTHR30203">
    <property type="entry name" value="OUTER MEMBRANE CATION EFFLUX PROTEIN"/>
    <property type="match status" value="1"/>
</dbReference>
<organism evidence="2 3">
    <name type="scientific">Azohydromonas caseinilytica</name>
    <dbReference type="NCBI Taxonomy" id="2728836"/>
    <lineage>
        <taxon>Bacteria</taxon>
        <taxon>Pseudomonadati</taxon>
        <taxon>Pseudomonadota</taxon>
        <taxon>Betaproteobacteria</taxon>
        <taxon>Burkholderiales</taxon>
        <taxon>Sphaerotilaceae</taxon>
        <taxon>Azohydromonas</taxon>
    </lineage>
</organism>
<dbReference type="RefSeq" id="WP_169161843.1">
    <property type="nucleotide sequence ID" value="NZ_JABBFW010000014.1"/>
</dbReference>
<keyword evidence="3" id="KW-1185">Reference proteome</keyword>
<protein>
    <submittedName>
        <fullName evidence="2">TolC family protein</fullName>
    </submittedName>
</protein>
<dbReference type="AlphaFoldDB" id="A0A848FBP4"/>
<dbReference type="GO" id="GO:0015562">
    <property type="term" value="F:efflux transmembrane transporter activity"/>
    <property type="evidence" value="ECO:0007669"/>
    <property type="project" value="InterPro"/>
</dbReference>
<feature type="chain" id="PRO_5032628590" evidence="1">
    <location>
        <begin position="38"/>
        <end position="488"/>
    </location>
</feature>
<dbReference type="PANTHER" id="PTHR30203:SF24">
    <property type="entry name" value="BLR4935 PROTEIN"/>
    <property type="match status" value="1"/>
</dbReference>
<gene>
    <name evidence="2" type="ORF">HHL10_18290</name>
</gene>
<dbReference type="SUPFAM" id="SSF56954">
    <property type="entry name" value="Outer membrane efflux proteins (OEP)"/>
    <property type="match status" value="1"/>
</dbReference>
<dbReference type="EMBL" id="JABBFW010000014">
    <property type="protein sequence ID" value="NML16934.1"/>
    <property type="molecule type" value="Genomic_DNA"/>
</dbReference>
<accession>A0A848FBP4</accession>
<keyword evidence="1" id="KW-0732">Signal</keyword>
<dbReference type="InterPro" id="IPR010131">
    <property type="entry name" value="MdtP/NodT-like"/>
</dbReference>
<proteinExistence type="predicted"/>
<name>A0A848FBP4_9BURK</name>
<evidence type="ECO:0000313" key="3">
    <source>
        <dbReference type="Proteomes" id="UP000574067"/>
    </source>
</evidence>
<sequence>MTTRSTQNNNVVRAWPRKRLAAAVLALLALGGCASTAVQQNLGAAQEVASQQLGTQLKWLDSEEARQQARAEVDRLLQQPLSGDDAVRIALAYSPALQTLLSEAAASSLNVTQSARLPNPVFAFERAVRGSGDHRELELGRALSFSLLDVLLLPARSRIATAQQQQIRLRMAGDVVQAATQARQAWVRAVAAAQAQVYFEQVKETADAGAELARRMQSAGNFNRLQRAREQVFSAEAVAQLARARQEAQASREALVRALGLNEAQAQALKLPERLPDLPAAPRDEQGVMKAALDQRLDVRQARAELETSAREQGLTTVTSVLDHVELGVMRNSETGEPHQRGIELALPLPIFNVGDATRGAAQARYMAAVNRTAQLAVDAASQVRENYGAYRTAYDLARHWRDEIVPLRKTISDENLLRYNGMLIGVFELLADARDQVAAVAQALNTQRDFWLADAALQAALIGRPVAAGISLQAAPAATGGGSEGGH</sequence>